<dbReference type="SUPFAM" id="SSF47384">
    <property type="entry name" value="Homodimeric domain of signal transducing histidine kinase"/>
    <property type="match status" value="1"/>
</dbReference>
<dbReference type="InterPro" id="IPR005467">
    <property type="entry name" value="His_kinase_dom"/>
</dbReference>
<evidence type="ECO:0000256" key="3">
    <source>
        <dbReference type="ARBA" id="ARBA00012438"/>
    </source>
</evidence>
<dbReference type="InterPro" id="IPR003661">
    <property type="entry name" value="HisK_dim/P_dom"/>
</dbReference>
<dbReference type="SUPFAM" id="SSF55874">
    <property type="entry name" value="ATPase domain of HSP90 chaperone/DNA topoisomerase II/histidine kinase"/>
    <property type="match status" value="1"/>
</dbReference>
<dbReference type="InterPro" id="IPR004358">
    <property type="entry name" value="Sig_transdc_His_kin-like_C"/>
</dbReference>
<evidence type="ECO:0000256" key="6">
    <source>
        <dbReference type="ARBA" id="ARBA00022777"/>
    </source>
</evidence>
<dbReference type="PANTHER" id="PTHR43547">
    <property type="entry name" value="TWO-COMPONENT HISTIDINE KINASE"/>
    <property type="match status" value="1"/>
</dbReference>
<proteinExistence type="predicted"/>
<evidence type="ECO:0000256" key="4">
    <source>
        <dbReference type="ARBA" id="ARBA00022553"/>
    </source>
</evidence>
<dbReference type="PRINTS" id="PR00344">
    <property type="entry name" value="BCTRLSENSOR"/>
</dbReference>
<dbReference type="SMART" id="SM00387">
    <property type="entry name" value="HATPase_c"/>
    <property type="match status" value="1"/>
</dbReference>
<dbReference type="Pfam" id="PF00512">
    <property type="entry name" value="HisKA"/>
    <property type="match status" value="1"/>
</dbReference>
<dbReference type="CDD" id="cd00082">
    <property type="entry name" value="HisKA"/>
    <property type="match status" value="1"/>
</dbReference>
<comment type="catalytic activity">
    <reaction evidence="1">
        <text>ATP + protein L-histidine = ADP + protein N-phospho-L-histidine.</text>
        <dbReference type="EC" id="2.7.13.3"/>
    </reaction>
</comment>
<comment type="subcellular location">
    <subcellularLocation>
        <location evidence="2">Cell inner membrane</location>
        <topology evidence="2">Multi-pass membrane protein</topology>
    </subcellularLocation>
</comment>
<accession>A0A7W9U5B0</accession>
<dbReference type="Gene3D" id="1.10.287.130">
    <property type="match status" value="1"/>
</dbReference>
<dbReference type="Gene3D" id="3.30.565.10">
    <property type="entry name" value="Histidine kinase-like ATPase, C-terminal domain"/>
    <property type="match status" value="1"/>
</dbReference>
<comment type="caution">
    <text evidence="8">The sequence shown here is derived from an EMBL/GenBank/DDBJ whole genome shotgun (WGS) entry which is preliminary data.</text>
</comment>
<protein>
    <recommendedName>
        <fullName evidence="3">histidine kinase</fullName>
        <ecNumber evidence="3">2.7.13.3</ecNumber>
    </recommendedName>
</protein>
<gene>
    <name evidence="8" type="ORF">F4827_007154</name>
</gene>
<dbReference type="Pfam" id="PF02518">
    <property type="entry name" value="HATPase_c"/>
    <property type="match status" value="1"/>
</dbReference>
<dbReference type="SMART" id="SM00388">
    <property type="entry name" value="HisKA"/>
    <property type="match status" value="1"/>
</dbReference>
<evidence type="ECO:0000313" key="8">
    <source>
        <dbReference type="EMBL" id="MBB6107268.1"/>
    </source>
</evidence>
<dbReference type="GO" id="GO:0000155">
    <property type="term" value="F:phosphorelay sensor kinase activity"/>
    <property type="evidence" value="ECO:0007669"/>
    <property type="project" value="InterPro"/>
</dbReference>
<dbReference type="PANTHER" id="PTHR43547:SF2">
    <property type="entry name" value="HYBRID SIGNAL TRANSDUCTION HISTIDINE KINASE C"/>
    <property type="match status" value="1"/>
</dbReference>
<dbReference type="CDD" id="cd00075">
    <property type="entry name" value="HATPase"/>
    <property type="match status" value="1"/>
</dbReference>
<evidence type="ECO:0000259" key="7">
    <source>
        <dbReference type="PROSITE" id="PS50109"/>
    </source>
</evidence>
<keyword evidence="9" id="KW-1185">Reference proteome</keyword>
<dbReference type="PROSITE" id="PS50109">
    <property type="entry name" value="HIS_KIN"/>
    <property type="match status" value="1"/>
</dbReference>
<evidence type="ECO:0000313" key="9">
    <source>
        <dbReference type="Proteomes" id="UP000571554"/>
    </source>
</evidence>
<keyword evidence="6 8" id="KW-0418">Kinase</keyword>
<evidence type="ECO:0000256" key="1">
    <source>
        <dbReference type="ARBA" id="ARBA00000085"/>
    </source>
</evidence>
<feature type="domain" description="Histidine kinase" evidence="7">
    <location>
        <begin position="61"/>
        <end position="279"/>
    </location>
</feature>
<keyword evidence="4" id="KW-0597">Phosphoprotein</keyword>
<evidence type="ECO:0000256" key="2">
    <source>
        <dbReference type="ARBA" id="ARBA00004429"/>
    </source>
</evidence>
<organism evidence="8 9">
    <name type="scientific">Paraburkholderia bannensis</name>
    <dbReference type="NCBI Taxonomy" id="765414"/>
    <lineage>
        <taxon>Bacteria</taxon>
        <taxon>Pseudomonadati</taxon>
        <taxon>Pseudomonadota</taxon>
        <taxon>Betaproteobacteria</taxon>
        <taxon>Burkholderiales</taxon>
        <taxon>Burkholderiaceae</taxon>
        <taxon>Paraburkholderia</taxon>
    </lineage>
</organism>
<dbReference type="InterPro" id="IPR036097">
    <property type="entry name" value="HisK_dim/P_sf"/>
</dbReference>
<name>A0A7W9U5B0_9BURK</name>
<dbReference type="GO" id="GO:0005886">
    <property type="term" value="C:plasma membrane"/>
    <property type="evidence" value="ECO:0007669"/>
    <property type="project" value="UniProtKB-SubCell"/>
</dbReference>
<dbReference type="InterPro" id="IPR003594">
    <property type="entry name" value="HATPase_dom"/>
</dbReference>
<sequence>MSAHPVSFRSLLDGPALQYRVVVDEIIRSAAQLSAIPVLKDSPSSGNHVDPLQLKNEVLAMVAHELRGPLTPLRLAAGVIRSALADRPDMLRLVDMIDRQINEIGRLSDDLMDATRVGQGWLRLSKVNVDIVTVLADPCETAASAAAARGQTFTVQIPDPALRVEGDPVRLTQAVNNLLHNAMKYTPANGNIRMTVLADGKDLVISVRDNGLGISDTLLPHVFELFAQSSRTIAASAGGLGVGLAVVKAVAVSHGGTVSATSAGPGAGSEFTLRLPIVTGAAAPEIEDERQSCSRIG</sequence>
<keyword evidence="5" id="KW-0808">Transferase</keyword>
<evidence type="ECO:0000256" key="5">
    <source>
        <dbReference type="ARBA" id="ARBA00022679"/>
    </source>
</evidence>
<dbReference type="AlphaFoldDB" id="A0A7W9U5B0"/>
<dbReference type="InterPro" id="IPR036890">
    <property type="entry name" value="HATPase_C_sf"/>
</dbReference>
<dbReference type="EMBL" id="JACHBW010000069">
    <property type="protein sequence ID" value="MBB6107268.1"/>
    <property type="molecule type" value="Genomic_DNA"/>
</dbReference>
<dbReference type="EC" id="2.7.13.3" evidence="3"/>
<dbReference type="Proteomes" id="UP000571554">
    <property type="component" value="Unassembled WGS sequence"/>
</dbReference>
<dbReference type="RefSeq" id="WP_183734096.1">
    <property type="nucleotide sequence ID" value="NZ_JACHBW010000069.1"/>
</dbReference>
<dbReference type="FunFam" id="3.30.565.10:FF:000006">
    <property type="entry name" value="Sensor histidine kinase WalK"/>
    <property type="match status" value="1"/>
</dbReference>
<reference evidence="8 9" key="1">
    <citation type="submission" date="2020-08" db="EMBL/GenBank/DDBJ databases">
        <title>Above-ground endophytic microbial communities from plants in different locations in the United States.</title>
        <authorList>
            <person name="Frank C."/>
        </authorList>
    </citation>
    <scope>NUCLEOTIDE SEQUENCE [LARGE SCALE GENOMIC DNA]</scope>
    <source>
        <strain evidence="8 9">WP4_2_2</strain>
    </source>
</reference>